<evidence type="ECO:0000256" key="3">
    <source>
        <dbReference type="ARBA" id="ARBA00023002"/>
    </source>
</evidence>
<keyword evidence="3" id="KW-0560">Oxidoreductase</keyword>
<dbReference type="Proteomes" id="UP000075025">
    <property type="component" value="Unassembled WGS sequence"/>
</dbReference>
<evidence type="ECO:0000256" key="1">
    <source>
        <dbReference type="ARBA" id="ARBA00001974"/>
    </source>
</evidence>
<evidence type="ECO:0000259" key="5">
    <source>
        <dbReference type="Pfam" id="PF01593"/>
    </source>
</evidence>
<dbReference type="InterPro" id="IPR002937">
    <property type="entry name" value="Amino_oxidase"/>
</dbReference>
<dbReference type="InterPro" id="IPR001613">
    <property type="entry name" value="Flavin_amine_oxidase"/>
</dbReference>
<dbReference type="PATRIC" id="fig|2033.6.peg.989"/>
<dbReference type="GO" id="GO:0016491">
    <property type="term" value="F:oxidoreductase activity"/>
    <property type="evidence" value="ECO:0007669"/>
    <property type="project" value="UniProtKB-KW"/>
</dbReference>
<dbReference type="PANTHER" id="PTHR43563:SF1">
    <property type="entry name" value="AMINE OXIDASE [FLAVIN-CONTAINING] B"/>
    <property type="match status" value="1"/>
</dbReference>
<reference evidence="6 7" key="1">
    <citation type="journal article" date="2016" name="Front. Microbiol.">
        <title>Genomic Resource of Rice Seed Associated Bacteria.</title>
        <authorList>
            <person name="Midha S."/>
            <person name="Bansal K."/>
            <person name="Sharma S."/>
            <person name="Kumar N."/>
            <person name="Patil P.P."/>
            <person name="Chaudhry V."/>
            <person name="Patil P.B."/>
        </authorList>
    </citation>
    <scope>NUCLEOTIDE SEQUENCE [LARGE SCALE GENOMIC DNA]</scope>
    <source>
        <strain evidence="6 7">NS220</strain>
    </source>
</reference>
<name>A0A147ET71_MICTE</name>
<dbReference type="SUPFAM" id="SSF54373">
    <property type="entry name" value="FAD-linked reductases, C-terminal domain"/>
    <property type="match status" value="1"/>
</dbReference>
<sequence length="486" mass="53391">MDEITRDVVVIGAGAAGLTAANDLRKAGLSVAVLEARDRVGGRLWTDVIDGAMLELGGQWVSPDQQALIDTVAELGLETYSRYREGDSVYVGPDGVAKRFTGEMFPVAPETERVIDEITARLDAMVAEIDPDRPWEHPKAAEWDKISWDAWLREQTDDDEAVRNLAFATGSAMLTKPTHTFSLLQSLLMAASAGSYTHLVDADFILDKRVAGGLQQVPELLAERLGDDVFLNQPVRRIIWGSDSATPEPAANPATGKRVEDLRALTARVEAAKTSSAGVTVIADGVTVRARFAILALAPVLYNRISFEPPLPRRQHQMHQHISMGFVIKVHAVYETPFWRDKGLSGTAFSPYELSHEAYDNTNHGDERGTLVGFVSDQNADDLFRLSAEERREKILESLSHYYGPEAKNPVVYYESDWGTEEWTRGAYAASFDMGGLHRYGADLREPVGTIHLACSDMAGAGYQHVDGAIRQGRRAAAEILERARG</sequence>
<dbReference type="RefSeq" id="WP_058625144.1">
    <property type="nucleotide sequence ID" value="NZ_LDRT01000151.1"/>
</dbReference>
<gene>
    <name evidence="6" type="ORF">NS220_16815</name>
</gene>
<accession>A0A147ET71</accession>
<evidence type="ECO:0000313" key="7">
    <source>
        <dbReference type="Proteomes" id="UP000075025"/>
    </source>
</evidence>
<feature type="binding site" evidence="4">
    <location>
        <position position="235"/>
    </location>
    <ligand>
        <name>FAD</name>
        <dbReference type="ChEBI" id="CHEBI:57692"/>
    </ligand>
</feature>
<feature type="binding site" evidence="4">
    <location>
        <position position="374"/>
    </location>
    <ligand>
        <name>substrate</name>
    </ligand>
</feature>
<proteinExistence type="inferred from homology"/>
<comment type="similarity">
    <text evidence="2">Belongs to the flavin monoamine oxidase family.</text>
</comment>
<feature type="domain" description="Amine oxidase" evidence="5">
    <location>
        <begin position="16"/>
        <end position="244"/>
    </location>
</feature>
<feature type="binding site" evidence="4">
    <location>
        <begin position="35"/>
        <end position="36"/>
    </location>
    <ligand>
        <name>FAD</name>
        <dbReference type="ChEBI" id="CHEBI:57692"/>
    </ligand>
</feature>
<dbReference type="Gene3D" id="3.50.50.60">
    <property type="entry name" value="FAD/NAD(P)-binding domain"/>
    <property type="match status" value="2"/>
</dbReference>
<dbReference type="InterPro" id="IPR036188">
    <property type="entry name" value="FAD/NAD-bd_sf"/>
</dbReference>
<comment type="caution">
    <text evidence="6">The sequence shown here is derived from an EMBL/GenBank/DDBJ whole genome shotgun (WGS) entry which is preliminary data.</text>
</comment>
<dbReference type="AlphaFoldDB" id="A0A147ET71"/>
<feature type="domain" description="Amine oxidase" evidence="5">
    <location>
        <begin position="267"/>
        <end position="481"/>
    </location>
</feature>
<dbReference type="PANTHER" id="PTHR43563">
    <property type="entry name" value="AMINE OXIDASE"/>
    <property type="match status" value="1"/>
</dbReference>
<protein>
    <submittedName>
        <fullName evidence="6">Putrescine oxidase</fullName>
    </submittedName>
</protein>
<dbReference type="OrthoDB" id="337830at2"/>
<comment type="cofactor">
    <cofactor evidence="1">
        <name>FAD</name>
        <dbReference type="ChEBI" id="CHEBI:57692"/>
    </cofactor>
</comment>
<dbReference type="PRINTS" id="PR00757">
    <property type="entry name" value="AMINEOXDASEF"/>
</dbReference>
<evidence type="ECO:0000256" key="2">
    <source>
        <dbReference type="ARBA" id="ARBA00005995"/>
    </source>
</evidence>
<dbReference type="EMBL" id="LDRT01000151">
    <property type="protein sequence ID" value="KTR87936.1"/>
    <property type="molecule type" value="Genomic_DNA"/>
</dbReference>
<evidence type="ECO:0000256" key="4">
    <source>
        <dbReference type="PIRSR" id="PIRSR601613-1"/>
    </source>
</evidence>
<dbReference type="SUPFAM" id="SSF51905">
    <property type="entry name" value="FAD/NAD(P)-binding domain"/>
    <property type="match status" value="1"/>
</dbReference>
<evidence type="ECO:0000313" key="6">
    <source>
        <dbReference type="EMBL" id="KTR87936.1"/>
    </source>
</evidence>
<dbReference type="Pfam" id="PF01593">
    <property type="entry name" value="Amino_oxidase"/>
    <property type="match status" value="2"/>
</dbReference>
<organism evidence="6 7">
    <name type="scientific">Microbacterium testaceum</name>
    <name type="common">Aureobacterium testaceum</name>
    <name type="synonym">Brevibacterium testaceum</name>
    <dbReference type="NCBI Taxonomy" id="2033"/>
    <lineage>
        <taxon>Bacteria</taxon>
        <taxon>Bacillati</taxon>
        <taxon>Actinomycetota</taxon>
        <taxon>Actinomycetes</taxon>
        <taxon>Micrococcales</taxon>
        <taxon>Microbacteriaceae</taxon>
        <taxon>Microbacterium</taxon>
    </lineage>
</organism>
<dbReference type="InterPro" id="IPR050703">
    <property type="entry name" value="Flavin_MAO"/>
</dbReference>